<dbReference type="InterPro" id="IPR009061">
    <property type="entry name" value="DNA-bd_dom_put_sf"/>
</dbReference>
<keyword evidence="3" id="KW-1185">Reference proteome</keyword>
<evidence type="ECO:0000259" key="1">
    <source>
        <dbReference type="Pfam" id="PF12728"/>
    </source>
</evidence>
<proteinExistence type="predicted"/>
<feature type="domain" description="Helix-turn-helix" evidence="1">
    <location>
        <begin position="6"/>
        <end position="52"/>
    </location>
</feature>
<name>A0A1H3REZ3_9FIRM</name>
<dbReference type="InterPro" id="IPR041657">
    <property type="entry name" value="HTH_17"/>
</dbReference>
<protein>
    <submittedName>
        <fullName evidence="2">Putative molybdopterin biosynthesis protein</fullName>
    </submittedName>
</protein>
<dbReference type="Proteomes" id="UP000199230">
    <property type="component" value="Unassembled WGS sequence"/>
</dbReference>
<accession>A0A1H3REZ3</accession>
<evidence type="ECO:0000313" key="2">
    <source>
        <dbReference type="EMBL" id="SDZ24206.1"/>
    </source>
</evidence>
<dbReference type="InterPro" id="IPR010093">
    <property type="entry name" value="SinI_DNA-bd"/>
</dbReference>
<dbReference type="AlphaFoldDB" id="A0A1H3REZ3"/>
<dbReference type="EMBL" id="FNPV01000020">
    <property type="protein sequence ID" value="SDZ24206.1"/>
    <property type="molecule type" value="Genomic_DNA"/>
</dbReference>
<reference evidence="2 3" key="1">
    <citation type="submission" date="2016-10" db="EMBL/GenBank/DDBJ databases">
        <authorList>
            <person name="de Groot N.N."/>
        </authorList>
    </citation>
    <scope>NUCLEOTIDE SEQUENCE [LARGE SCALE GENOMIC DNA]</scope>
    <source>
        <strain evidence="2 3">APO</strain>
    </source>
</reference>
<dbReference type="SUPFAM" id="SSF46955">
    <property type="entry name" value="Putative DNA-binding domain"/>
    <property type="match status" value="1"/>
</dbReference>
<dbReference type="GO" id="GO:0003677">
    <property type="term" value="F:DNA binding"/>
    <property type="evidence" value="ECO:0007669"/>
    <property type="project" value="InterPro"/>
</dbReference>
<dbReference type="OrthoDB" id="9804758at2"/>
<dbReference type="NCBIfam" id="TIGR01764">
    <property type="entry name" value="excise"/>
    <property type="match status" value="1"/>
</dbReference>
<organism evidence="2 3">
    <name type="scientific">Tindallia californiensis</name>
    <dbReference type="NCBI Taxonomy" id="159292"/>
    <lineage>
        <taxon>Bacteria</taxon>
        <taxon>Bacillati</taxon>
        <taxon>Bacillota</taxon>
        <taxon>Clostridia</taxon>
        <taxon>Peptostreptococcales</taxon>
        <taxon>Tindalliaceae</taxon>
        <taxon>Tindallia</taxon>
    </lineage>
</organism>
<dbReference type="Pfam" id="PF12728">
    <property type="entry name" value="HTH_17"/>
    <property type="match status" value="1"/>
</dbReference>
<sequence length="58" mass="6654">MIELHTPAEAAELLKVSRDTVYTLIHTRELPSVKIRGQYRVRGIDLENYISEALGWEA</sequence>
<dbReference type="RefSeq" id="WP_093315666.1">
    <property type="nucleotide sequence ID" value="NZ_FNPV01000020.1"/>
</dbReference>
<evidence type="ECO:0000313" key="3">
    <source>
        <dbReference type="Proteomes" id="UP000199230"/>
    </source>
</evidence>
<gene>
    <name evidence="2" type="ORF">SAMN05192546_1204</name>
</gene>
<dbReference type="STRING" id="159292.SAMN05192546_1204"/>